<organism evidence="8 9">
    <name type="scientific">Pseudogymnoascus verrucosus</name>
    <dbReference type="NCBI Taxonomy" id="342668"/>
    <lineage>
        <taxon>Eukaryota</taxon>
        <taxon>Fungi</taxon>
        <taxon>Dikarya</taxon>
        <taxon>Ascomycota</taxon>
        <taxon>Pezizomycotina</taxon>
        <taxon>Leotiomycetes</taxon>
        <taxon>Thelebolales</taxon>
        <taxon>Thelebolaceae</taxon>
        <taxon>Pseudogymnoascus</taxon>
    </lineage>
</organism>
<evidence type="ECO:0000313" key="8">
    <source>
        <dbReference type="EMBL" id="OBT99214.1"/>
    </source>
</evidence>
<dbReference type="FunFam" id="1.20.1250.20:FF:000106">
    <property type="entry name" value="MFS transporter, putative"/>
    <property type="match status" value="1"/>
</dbReference>
<evidence type="ECO:0000256" key="5">
    <source>
        <dbReference type="ARBA" id="ARBA00023136"/>
    </source>
</evidence>
<feature type="transmembrane region" description="Helical" evidence="6">
    <location>
        <begin position="372"/>
        <end position="394"/>
    </location>
</feature>
<feature type="transmembrane region" description="Helical" evidence="6">
    <location>
        <begin position="259"/>
        <end position="280"/>
    </location>
</feature>
<feature type="transmembrane region" description="Helical" evidence="6">
    <location>
        <begin position="467"/>
        <end position="486"/>
    </location>
</feature>
<protein>
    <recommendedName>
        <fullName evidence="7">Major facilitator superfamily (MFS) profile domain-containing protein</fullName>
    </recommendedName>
</protein>
<evidence type="ECO:0000313" key="9">
    <source>
        <dbReference type="Proteomes" id="UP000091956"/>
    </source>
</evidence>
<dbReference type="InterPro" id="IPR011701">
    <property type="entry name" value="MFS"/>
</dbReference>
<dbReference type="PANTHER" id="PTHR43791">
    <property type="entry name" value="PERMEASE-RELATED"/>
    <property type="match status" value="1"/>
</dbReference>
<dbReference type="FunFam" id="1.20.1250.20:FF:000247">
    <property type="entry name" value="MFS general substrate transporter"/>
    <property type="match status" value="1"/>
</dbReference>
<dbReference type="InterPro" id="IPR036259">
    <property type="entry name" value="MFS_trans_sf"/>
</dbReference>
<proteinExistence type="predicted"/>
<evidence type="ECO:0000256" key="6">
    <source>
        <dbReference type="SAM" id="Phobius"/>
    </source>
</evidence>
<dbReference type="Gene3D" id="1.20.1250.20">
    <property type="entry name" value="MFS general substrate transporter like domains"/>
    <property type="match status" value="2"/>
</dbReference>
<evidence type="ECO:0000259" key="7">
    <source>
        <dbReference type="PROSITE" id="PS50850"/>
    </source>
</evidence>
<dbReference type="AlphaFoldDB" id="A0A1B8GTP8"/>
<feature type="transmembrane region" description="Helical" evidence="6">
    <location>
        <begin position="292"/>
        <end position="311"/>
    </location>
</feature>
<keyword evidence="9" id="KW-1185">Reference proteome</keyword>
<dbReference type="SUPFAM" id="SSF103473">
    <property type="entry name" value="MFS general substrate transporter"/>
    <property type="match status" value="1"/>
</dbReference>
<accession>A0A1B8GTP8</accession>
<name>A0A1B8GTP8_9PEZI</name>
<feature type="transmembrane region" description="Helical" evidence="6">
    <location>
        <begin position="433"/>
        <end position="455"/>
    </location>
</feature>
<feature type="transmembrane region" description="Helical" evidence="6">
    <location>
        <begin position="406"/>
        <end position="427"/>
    </location>
</feature>
<dbReference type="EMBL" id="KV460213">
    <property type="protein sequence ID" value="OBT99214.1"/>
    <property type="molecule type" value="Genomic_DNA"/>
</dbReference>
<reference evidence="9" key="2">
    <citation type="journal article" date="2018" name="Nat. Commun.">
        <title>Extreme sensitivity to ultraviolet light in the fungal pathogen causing white-nose syndrome of bats.</title>
        <authorList>
            <person name="Palmer J.M."/>
            <person name="Drees K.P."/>
            <person name="Foster J.T."/>
            <person name="Lindner D.L."/>
        </authorList>
    </citation>
    <scope>NUCLEOTIDE SEQUENCE [LARGE SCALE GENOMIC DNA]</scope>
    <source>
        <strain evidence="9">UAMH 10579</strain>
    </source>
</reference>
<dbReference type="GO" id="GO:0016020">
    <property type="term" value="C:membrane"/>
    <property type="evidence" value="ECO:0007669"/>
    <property type="project" value="UniProtKB-SubCell"/>
</dbReference>
<evidence type="ECO:0000256" key="3">
    <source>
        <dbReference type="ARBA" id="ARBA00022692"/>
    </source>
</evidence>
<dbReference type="GO" id="GO:0022857">
    <property type="term" value="F:transmembrane transporter activity"/>
    <property type="evidence" value="ECO:0007669"/>
    <property type="project" value="InterPro"/>
</dbReference>
<dbReference type="RefSeq" id="XP_018132947.1">
    <property type="nucleotide sequence ID" value="XM_018272269.1"/>
</dbReference>
<dbReference type="Pfam" id="PF07690">
    <property type="entry name" value="MFS_1"/>
    <property type="match status" value="1"/>
</dbReference>
<keyword evidence="3 6" id="KW-0812">Transmembrane</keyword>
<dbReference type="OrthoDB" id="1935484at2759"/>
<dbReference type="PROSITE" id="PS50850">
    <property type="entry name" value="MFS"/>
    <property type="match status" value="1"/>
</dbReference>
<keyword evidence="5 6" id="KW-0472">Membrane</keyword>
<reference evidence="8 9" key="1">
    <citation type="submission" date="2016-03" db="EMBL/GenBank/DDBJ databases">
        <title>Comparative genomics of Pseudogymnoascus destructans, the fungus causing white-nose syndrome of bats.</title>
        <authorList>
            <person name="Palmer J.M."/>
            <person name="Drees K.P."/>
            <person name="Foster J.T."/>
            <person name="Lindner D.L."/>
        </authorList>
    </citation>
    <scope>NUCLEOTIDE SEQUENCE [LARGE SCALE GENOMIC DNA]</scope>
    <source>
        <strain evidence="8 9">UAMH 10579</strain>
    </source>
</reference>
<evidence type="ECO:0000256" key="4">
    <source>
        <dbReference type="ARBA" id="ARBA00022989"/>
    </source>
</evidence>
<gene>
    <name evidence="8" type="ORF">VE01_02765</name>
</gene>
<dbReference type="InterPro" id="IPR020846">
    <property type="entry name" value="MFS_dom"/>
</dbReference>
<feature type="transmembrane region" description="Helical" evidence="6">
    <location>
        <begin position="227"/>
        <end position="247"/>
    </location>
</feature>
<keyword evidence="2" id="KW-0813">Transport</keyword>
<sequence>MAGEPSPDPPAPLAPAQKPWIVRFLRRARGQIDRPPRVNITPISRKYSDPDYSVSKGAEVGVAVSESGSDYSSTAVGLQKQHRGEAFAEGGSTKFYEPIPEYEGRHRWDPTAEWTPAEEKKLVRTLDIRICSWVCLMFFSLQLDRGNITQALSDNMLNDLGLTTNQYNYGQTIFYLCFLCAELPSQLISKKLGPDNWIPIQMICWSIVAICQCRITGQSTFYATRALLGLIEGGFIPDSILYLSYFYTSKELPIRLSFFWGSYTLTGIISSFLAFGILHLRGVLGLEGWRWLFALEGIVTAIIGVSSFFYLPPSPTETASYFRGQNGWFSEREEIIMVNRVLRDDPGKGDMHNRQGISLGLFWKALCDYDLWPVYLIGFTWGTPFQPVAAYLTLTLRSLGFGTFETNLLVIPGSVLTLLQLLFWTWYSEKINSRFFVILISQIWALPLLIALEVIPGNSSPWVKYTLSMLMVGFPYTYAIIVASVSRNAGSVRTRTVGTALYNMFVQASSIVGSNIYRDDDKPNYRRGNKILLGFVAWNFALIIGTKYYYVWRNYTREKKWSVMTQEEKDIYLETTKDEGNKRLDFRFAH</sequence>
<feature type="domain" description="Major facilitator superfamily (MFS) profile" evidence="7">
    <location>
        <begin position="130"/>
        <end position="557"/>
    </location>
</feature>
<dbReference type="Proteomes" id="UP000091956">
    <property type="component" value="Unassembled WGS sequence"/>
</dbReference>
<comment type="subcellular location">
    <subcellularLocation>
        <location evidence="1">Membrane</location>
        <topology evidence="1">Multi-pass membrane protein</topology>
    </subcellularLocation>
</comment>
<dbReference type="PANTHER" id="PTHR43791:SF104">
    <property type="entry name" value="MAJOR FACILITATOR SUPERFAMILY (MFS) PROFILE DOMAIN-CONTAINING PROTEIN-RELATED"/>
    <property type="match status" value="1"/>
</dbReference>
<keyword evidence="4 6" id="KW-1133">Transmembrane helix</keyword>
<feature type="transmembrane region" description="Helical" evidence="6">
    <location>
        <begin position="531"/>
        <end position="550"/>
    </location>
</feature>
<evidence type="ECO:0000256" key="2">
    <source>
        <dbReference type="ARBA" id="ARBA00022448"/>
    </source>
</evidence>
<evidence type="ECO:0000256" key="1">
    <source>
        <dbReference type="ARBA" id="ARBA00004141"/>
    </source>
</evidence>
<dbReference type="GeneID" id="28836151"/>